<dbReference type="NCBIfam" id="TIGR03303">
    <property type="entry name" value="OM_YaeT"/>
    <property type="match status" value="1"/>
</dbReference>
<dbReference type="AlphaFoldDB" id="A0A538TY84"/>
<dbReference type="Pfam" id="PF01103">
    <property type="entry name" value="Omp85"/>
    <property type="match status" value="1"/>
</dbReference>
<evidence type="ECO:0000256" key="9">
    <source>
        <dbReference type="SAM" id="SignalP"/>
    </source>
</evidence>
<organism evidence="11 12">
    <name type="scientific">Eiseniibacteriota bacterium</name>
    <dbReference type="NCBI Taxonomy" id="2212470"/>
    <lineage>
        <taxon>Bacteria</taxon>
        <taxon>Candidatus Eiseniibacteriota</taxon>
    </lineage>
</organism>
<keyword evidence="3" id="KW-0812">Transmembrane</keyword>
<evidence type="ECO:0000256" key="7">
    <source>
        <dbReference type="ARBA" id="ARBA00023237"/>
    </source>
</evidence>
<evidence type="ECO:0000256" key="6">
    <source>
        <dbReference type="ARBA" id="ARBA00023136"/>
    </source>
</evidence>
<sequence length="817" mass="90865">MLLGRSGTLRFTLVFLVASLCTGAAWAQSVVPPDSMRLVPPGAAIPAPSDSVPTPTVVGRVRIAGNVLTDSLRILRSFELPAGSAYSLDGVKRGVRKLFALGLFEDAWVEEGARRGDTLDLVIHVKERPRISRIEFTGNRKRETSELEKKLILHAGEAYAPLTVQTQIDTLLELYHDAGFGRASIRAVTDSIAPRQVALRFVIDEGERVRITRIEFEGAKAFPNKKLRKSLTTKAKGFFGGGELKQEQFAEDEEKLAGYYHDRGYRDARVVGHEVRPGRKPRDLTLVFQVEEGSPYTIGTITWSGNTVVPKATLDRLWQPKPKERYDLSKIKKIQGSAYGEYAELGYLYLGIEPQETVRGSAVDVLYTIEEGRPSHVRMVLISGNRATREKVIRREIDIHEGDRFKRSALVRSQGDVFRLGFFEDVQIDFAPAESTDVDITLKVKEKSVGTASAGAGYTAESGLTGFIELGHNNVLGNGQSVSLHLERGPKRSDYYLSFTEPWFRDTPTLLGFSIFNTSRELDFYDEKRRGGSVRVGRPLPWPDYSRGSLSYRLEDVTIDTTGHGTPAENAIIVAGIPNGRAVRTSSLNASFLRNSANNPFYPTAGSRFSIDSEFAGGPFGGSVNFHKHRIEGRVFVRSIFKPVTTMVRARVGFLDEYPDQHLPVPPYERFRLGGGTTADPLRGYDDYMVVPEKFIHDVAVSFRPDTTITGTDTTITQIPTSFQKVRYPGGRFMLLYTVEQQFPIAHPLHGVVFFDAGNTWDRFGEARPFDLKLGAGIGLRLEIPLLGNIGFDYGYGFQRDDGPRFVGHFLIGQTTY</sequence>
<dbReference type="PIRSF" id="PIRSF006076">
    <property type="entry name" value="OM_assembly_OMP85"/>
    <property type="match status" value="1"/>
</dbReference>
<dbReference type="Gene3D" id="3.10.20.310">
    <property type="entry name" value="membrane protein fhac"/>
    <property type="match status" value="5"/>
</dbReference>
<keyword evidence="7" id="KW-0998">Cell outer membrane</keyword>
<evidence type="ECO:0000313" key="12">
    <source>
        <dbReference type="Proteomes" id="UP000316609"/>
    </source>
</evidence>
<dbReference type="Pfam" id="PF07244">
    <property type="entry name" value="POTRA"/>
    <property type="match status" value="5"/>
</dbReference>
<evidence type="ECO:0000313" key="11">
    <source>
        <dbReference type="EMBL" id="TMQ68616.1"/>
    </source>
</evidence>
<feature type="signal peptide" evidence="9">
    <location>
        <begin position="1"/>
        <end position="27"/>
    </location>
</feature>
<dbReference type="InterPro" id="IPR023707">
    <property type="entry name" value="OM_assembly_BamA"/>
</dbReference>
<evidence type="ECO:0000256" key="5">
    <source>
        <dbReference type="ARBA" id="ARBA00022737"/>
    </source>
</evidence>
<dbReference type="PROSITE" id="PS51779">
    <property type="entry name" value="POTRA"/>
    <property type="match status" value="3"/>
</dbReference>
<accession>A0A538TY84</accession>
<reference evidence="11 12" key="1">
    <citation type="journal article" date="2019" name="Nat. Microbiol.">
        <title>Mediterranean grassland soil C-N compound turnover is dependent on rainfall and depth, and is mediated by genomically divergent microorganisms.</title>
        <authorList>
            <person name="Diamond S."/>
            <person name="Andeer P.F."/>
            <person name="Li Z."/>
            <person name="Crits-Christoph A."/>
            <person name="Burstein D."/>
            <person name="Anantharaman K."/>
            <person name="Lane K.R."/>
            <person name="Thomas B.C."/>
            <person name="Pan C."/>
            <person name="Northen T.R."/>
            <person name="Banfield J.F."/>
        </authorList>
    </citation>
    <scope>NUCLEOTIDE SEQUENCE [LARGE SCALE GENOMIC DNA]</scope>
    <source>
        <strain evidence="11">WS_8</strain>
    </source>
</reference>
<protein>
    <recommendedName>
        <fullName evidence="8">Outer membrane protein assembly factor BamA</fullName>
    </recommendedName>
</protein>
<gene>
    <name evidence="11" type="primary">bamA</name>
    <name evidence="11" type="ORF">E6K78_00380</name>
</gene>
<comment type="subcellular location">
    <subcellularLocation>
        <location evidence="1">Membrane</location>
    </subcellularLocation>
</comment>
<evidence type="ECO:0000256" key="1">
    <source>
        <dbReference type="ARBA" id="ARBA00004370"/>
    </source>
</evidence>
<dbReference type="InterPro" id="IPR000184">
    <property type="entry name" value="Bac_surfAg_D15"/>
</dbReference>
<feature type="domain" description="POTRA" evidence="10">
    <location>
        <begin position="129"/>
        <end position="206"/>
    </location>
</feature>
<proteinExistence type="predicted"/>
<dbReference type="PANTHER" id="PTHR12815:SF47">
    <property type="entry name" value="TRANSLOCATION AND ASSEMBLY MODULE SUBUNIT TAMA"/>
    <property type="match status" value="1"/>
</dbReference>
<evidence type="ECO:0000256" key="4">
    <source>
        <dbReference type="ARBA" id="ARBA00022729"/>
    </source>
</evidence>
<dbReference type="InterPro" id="IPR039910">
    <property type="entry name" value="D15-like"/>
</dbReference>
<evidence type="ECO:0000256" key="3">
    <source>
        <dbReference type="ARBA" id="ARBA00022692"/>
    </source>
</evidence>
<feature type="domain" description="POTRA" evidence="10">
    <location>
        <begin position="209"/>
        <end position="293"/>
    </location>
</feature>
<feature type="domain" description="POTRA" evidence="10">
    <location>
        <begin position="375"/>
        <end position="447"/>
    </location>
</feature>
<dbReference type="InterPro" id="IPR034746">
    <property type="entry name" value="POTRA"/>
</dbReference>
<dbReference type="PANTHER" id="PTHR12815">
    <property type="entry name" value="SORTING AND ASSEMBLY MACHINERY SAMM50 PROTEIN FAMILY MEMBER"/>
    <property type="match status" value="1"/>
</dbReference>
<dbReference type="GO" id="GO:0071709">
    <property type="term" value="P:membrane assembly"/>
    <property type="evidence" value="ECO:0007669"/>
    <property type="project" value="InterPro"/>
</dbReference>
<evidence type="ECO:0000256" key="2">
    <source>
        <dbReference type="ARBA" id="ARBA00022452"/>
    </source>
</evidence>
<name>A0A538TY84_UNCEI</name>
<keyword evidence="5" id="KW-0677">Repeat</keyword>
<keyword evidence="2" id="KW-1134">Transmembrane beta strand</keyword>
<feature type="chain" id="PRO_5021814797" description="Outer membrane protein assembly factor BamA" evidence="9">
    <location>
        <begin position="28"/>
        <end position="817"/>
    </location>
</feature>
<dbReference type="GO" id="GO:0009279">
    <property type="term" value="C:cell outer membrane"/>
    <property type="evidence" value="ECO:0007669"/>
    <property type="project" value="UniProtKB-UniRule"/>
</dbReference>
<dbReference type="Proteomes" id="UP000316609">
    <property type="component" value="Unassembled WGS sequence"/>
</dbReference>
<dbReference type="InterPro" id="IPR010827">
    <property type="entry name" value="BamA/TamA_POTRA"/>
</dbReference>
<evidence type="ECO:0000256" key="8">
    <source>
        <dbReference type="NCBIfam" id="TIGR03303"/>
    </source>
</evidence>
<dbReference type="EMBL" id="VBOY01000006">
    <property type="protein sequence ID" value="TMQ68616.1"/>
    <property type="molecule type" value="Genomic_DNA"/>
</dbReference>
<comment type="caution">
    <text evidence="11">The sequence shown here is derived from an EMBL/GenBank/DDBJ whole genome shotgun (WGS) entry which is preliminary data.</text>
</comment>
<evidence type="ECO:0000259" key="10">
    <source>
        <dbReference type="PROSITE" id="PS51779"/>
    </source>
</evidence>
<dbReference type="Gene3D" id="2.40.160.50">
    <property type="entry name" value="membrane protein fhac: a member of the omp85/tpsb transporter family"/>
    <property type="match status" value="1"/>
</dbReference>
<keyword evidence="4 9" id="KW-0732">Signal</keyword>
<keyword evidence="6" id="KW-0472">Membrane</keyword>